<evidence type="ECO:0000256" key="1">
    <source>
        <dbReference type="ARBA" id="ARBA00004651"/>
    </source>
</evidence>
<dbReference type="InterPro" id="IPR002781">
    <property type="entry name" value="TM_pro_TauE-like"/>
</dbReference>
<accession>D0LZ49</accession>
<feature type="transmembrane region" description="Helical" evidence="8">
    <location>
        <begin position="232"/>
        <end position="250"/>
    </location>
</feature>
<evidence type="ECO:0000256" key="6">
    <source>
        <dbReference type="ARBA" id="ARBA00022989"/>
    </source>
</evidence>
<dbReference type="RefSeq" id="WP_012828910.1">
    <property type="nucleotide sequence ID" value="NC_013440.1"/>
</dbReference>
<dbReference type="eggNOG" id="COG0730">
    <property type="taxonomic scope" value="Bacteria"/>
</dbReference>
<dbReference type="Proteomes" id="UP000001880">
    <property type="component" value="Chromosome"/>
</dbReference>
<dbReference type="PANTHER" id="PTHR30269:SF0">
    <property type="entry name" value="MEMBRANE TRANSPORTER PROTEIN YFCA-RELATED"/>
    <property type="match status" value="1"/>
</dbReference>
<reference evidence="9 10" key="1">
    <citation type="journal article" date="2010" name="Stand. Genomic Sci.">
        <title>Complete genome sequence of Haliangium ochraceum type strain (SMP-2).</title>
        <authorList>
            <consortium name="US DOE Joint Genome Institute (JGI-PGF)"/>
            <person name="Ivanova N."/>
            <person name="Daum C."/>
            <person name="Lang E."/>
            <person name="Abt B."/>
            <person name="Kopitz M."/>
            <person name="Saunders E."/>
            <person name="Lapidus A."/>
            <person name="Lucas S."/>
            <person name="Glavina Del Rio T."/>
            <person name="Nolan M."/>
            <person name="Tice H."/>
            <person name="Copeland A."/>
            <person name="Cheng J.F."/>
            <person name="Chen F."/>
            <person name="Bruce D."/>
            <person name="Goodwin L."/>
            <person name="Pitluck S."/>
            <person name="Mavromatis K."/>
            <person name="Pati A."/>
            <person name="Mikhailova N."/>
            <person name="Chen A."/>
            <person name="Palaniappan K."/>
            <person name="Land M."/>
            <person name="Hauser L."/>
            <person name="Chang Y.J."/>
            <person name="Jeffries C.D."/>
            <person name="Detter J.C."/>
            <person name="Brettin T."/>
            <person name="Rohde M."/>
            <person name="Goker M."/>
            <person name="Bristow J."/>
            <person name="Markowitz V."/>
            <person name="Eisen J.A."/>
            <person name="Hugenholtz P."/>
            <person name="Kyrpides N.C."/>
            <person name="Klenk H.P."/>
        </authorList>
    </citation>
    <scope>NUCLEOTIDE SEQUENCE [LARGE SCALE GENOMIC DNA]</scope>
    <source>
        <strain evidence="10">DSM 14365 / CIP 107738 / JCM 11303 / AJ 13395 / SMP-2</strain>
    </source>
</reference>
<dbReference type="OrthoDB" id="554695at2"/>
<evidence type="ECO:0000256" key="2">
    <source>
        <dbReference type="ARBA" id="ARBA00009142"/>
    </source>
</evidence>
<comment type="similarity">
    <text evidence="2 8">Belongs to the 4-toluene sulfonate uptake permease (TSUP) (TC 2.A.102) family.</text>
</comment>
<feature type="transmembrane region" description="Helical" evidence="8">
    <location>
        <begin position="204"/>
        <end position="225"/>
    </location>
</feature>
<evidence type="ECO:0000256" key="3">
    <source>
        <dbReference type="ARBA" id="ARBA00022448"/>
    </source>
</evidence>
<comment type="subcellular location">
    <subcellularLocation>
        <location evidence="1 8">Cell membrane</location>
        <topology evidence="1 8">Multi-pass membrane protein</topology>
    </subcellularLocation>
</comment>
<dbReference type="AlphaFoldDB" id="D0LZ49"/>
<dbReference type="PANTHER" id="PTHR30269">
    <property type="entry name" value="TRANSMEMBRANE PROTEIN YFCA"/>
    <property type="match status" value="1"/>
</dbReference>
<proteinExistence type="inferred from homology"/>
<dbReference type="KEGG" id="hoh:Hoch_3811"/>
<name>D0LZ49_HALO1</name>
<keyword evidence="6 8" id="KW-1133">Transmembrane helix</keyword>
<keyword evidence="3" id="KW-0813">Transport</keyword>
<keyword evidence="5 8" id="KW-0812">Transmembrane</keyword>
<dbReference type="Pfam" id="PF01925">
    <property type="entry name" value="TauE"/>
    <property type="match status" value="1"/>
</dbReference>
<keyword evidence="4 8" id="KW-1003">Cell membrane</keyword>
<dbReference type="HOGENOM" id="CLU_045498_2_3_7"/>
<dbReference type="InterPro" id="IPR052017">
    <property type="entry name" value="TSUP"/>
</dbReference>
<dbReference type="EMBL" id="CP001804">
    <property type="protein sequence ID" value="ACY16311.1"/>
    <property type="molecule type" value="Genomic_DNA"/>
</dbReference>
<evidence type="ECO:0000313" key="9">
    <source>
        <dbReference type="EMBL" id="ACY16311.1"/>
    </source>
</evidence>
<sequence length="252" mass="25549">MDPLLLYPVLIAAGVAAGMINTVAGGGSMLTLPVLMLLGLPANVANGTNRLSIVTQSVAGVLSFRRSGKLDQPAMLRVITPTVAGAVIGALTAASIPEAVLEYVLLGTMMTMAVLITLVPGLMSAPPEAAPPSRARRLAGTGALFAAGLYGGFIQAGVGFLLLGALSGVLRYDLVRANALKLACAGVFAVAALGIFAFAGQVAWLPAVVLAAATTLGSLLGVRFALNVPQRILRYIVLACVLTTCAAALWRG</sequence>
<evidence type="ECO:0000313" key="10">
    <source>
        <dbReference type="Proteomes" id="UP000001880"/>
    </source>
</evidence>
<dbReference type="STRING" id="502025.Hoch_3811"/>
<gene>
    <name evidence="9" type="ordered locus">Hoch_3811</name>
</gene>
<feature type="transmembrane region" description="Helical" evidence="8">
    <location>
        <begin position="103"/>
        <end position="123"/>
    </location>
</feature>
<dbReference type="GO" id="GO:0005886">
    <property type="term" value="C:plasma membrane"/>
    <property type="evidence" value="ECO:0007669"/>
    <property type="project" value="UniProtKB-SubCell"/>
</dbReference>
<keyword evidence="7 8" id="KW-0472">Membrane</keyword>
<feature type="transmembrane region" description="Helical" evidence="8">
    <location>
        <begin position="143"/>
        <end position="166"/>
    </location>
</feature>
<feature type="transmembrane region" description="Helical" evidence="8">
    <location>
        <begin position="74"/>
        <end position="96"/>
    </location>
</feature>
<keyword evidence="10" id="KW-1185">Reference proteome</keyword>
<evidence type="ECO:0000256" key="5">
    <source>
        <dbReference type="ARBA" id="ARBA00022692"/>
    </source>
</evidence>
<evidence type="ECO:0000256" key="8">
    <source>
        <dbReference type="RuleBase" id="RU363041"/>
    </source>
</evidence>
<evidence type="ECO:0000256" key="4">
    <source>
        <dbReference type="ARBA" id="ARBA00022475"/>
    </source>
</evidence>
<organism evidence="9 10">
    <name type="scientific">Haliangium ochraceum (strain DSM 14365 / JCM 11303 / SMP-2)</name>
    <dbReference type="NCBI Taxonomy" id="502025"/>
    <lineage>
        <taxon>Bacteria</taxon>
        <taxon>Pseudomonadati</taxon>
        <taxon>Myxococcota</taxon>
        <taxon>Polyangia</taxon>
        <taxon>Haliangiales</taxon>
        <taxon>Kofleriaceae</taxon>
        <taxon>Haliangium</taxon>
    </lineage>
</organism>
<feature type="transmembrane region" description="Helical" evidence="8">
    <location>
        <begin position="178"/>
        <end position="198"/>
    </location>
</feature>
<evidence type="ECO:0000256" key="7">
    <source>
        <dbReference type="ARBA" id="ARBA00023136"/>
    </source>
</evidence>
<protein>
    <recommendedName>
        <fullName evidence="8">Probable membrane transporter protein</fullName>
    </recommendedName>
</protein>